<keyword evidence="2" id="KW-1185">Reference proteome</keyword>
<dbReference type="EMBL" id="CAJJDP010000150">
    <property type="protein sequence ID" value="CAD8209809.1"/>
    <property type="molecule type" value="Genomic_DNA"/>
</dbReference>
<evidence type="ECO:0008006" key="3">
    <source>
        <dbReference type="Google" id="ProtNLM"/>
    </source>
</evidence>
<dbReference type="PANTHER" id="PTHR10782">
    <property type="entry name" value="ZINC FINGER MIZ DOMAIN-CONTAINING PROTEIN"/>
    <property type="match status" value="1"/>
</dbReference>
<dbReference type="OMA" id="KQSANTI"/>
<reference evidence="1" key="1">
    <citation type="submission" date="2021-01" db="EMBL/GenBank/DDBJ databases">
        <authorList>
            <consortium name="Genoscope - CEA"/>
            <person name="William W."/>
        </authorList>
    </citation>
    <scope>NUCLEOTIDE SEQUENCE</scope>
</reference>
<name>A0A8S1Y7M5_PAROT</name>
<dbReference type="PANTHER" id="PTHR10782:SF4">
    <property type="entry name" value="TONALLI, ISOFORM E"/>
    <property type="match status" value="1"/>
</dbReference>
<dbReference type="GO" id="GO:0061665">
    <property type="term" value="F:SUMO ligase activity"/>
    <property type="evidence" value="ECO:0007669"/>
    <property type="project" value="TreeGrafter"/>
</dbReference>
<evidence type="ECO:0000313" key="2">
    <source>
        <dbReference type="Proteomes" id="UP000683925"/>
    </source>
</evidence>
<dbReference type="OrthoDB" id="307506at2759"/>
<protein>
    <recommendedName>
        <fullName evidence="3">SP-RING-type domain-containing protein</fullName>
    </recommendedName>
</protein>
<accession>A0A8S1Y7M5</accession>
<evidence type="ECO:0000313" key="1">
    <source>
        <dbReference type="EMBL" id="CAD8209809.1"/>
    </source>
</evidence>
<organism evidence="1 2">
    <name type="scientific">Paramecium octaurelia</name>
    <dbReference type="NCBI Taxonomy" id="43137"/>
    <lineage>
        <taxon>Eukaryota</taxon>
        <taxon>Sar</taxon>
        <taxon>Alveolata</taxon>
        <taxon>Ciliophora</taxon>
        <taxon>Intramacronucleata</taxon>
        <taxon>Oligohymenophorea</taxon>
        <taxon>Peniculida</taxon>
        <taxon>Parameciidae</taxon>
        <taxon>Paramecium</taxon>
    </lineage>
</organism>
<dbReference type="GO" id="GO:0016925">
    <property type="term" value="P:protein sumoylation"/>
    <property type="evidence" value="ECO:0007669"/>
    <property type="project" value="TreeGrafter"/>
</dbReference>
<sequence length="658" mass="79059">MPLILFEKETEQKCIDILMPFMQQQIIIDNLSCEIKQLYIYFDSFQIKQMLNYSNVGKVQGQSIEIFNSINIDNSSLLNPQTNARYEHPVLTKNCQHINYCFEKTMALMEISNKNIYKCPFCDGQANSPHDLVDDWRVNAYKEFNEYTQDVTIIKGIMVHRYMRNKKKYLDFFTKNVNIIQFKQMFYRFYKETSLSSLIQQDLQKYYAINQQKINFWSFCLKDRVKITIPVRIFGCNHYECYELTSLLFYQQQNRKKKEFLECNQPGCSNKLKIAHKDYTKYPDTPSTQEMDEQENFLDVQELFSGIFVDQDLLDAIKLSNPSSQKFYYNKETGKIQEDLNIVNGQPVDPFIYQFYQNQPGLSTIVKFQEFQKLIQQQAIAVSQGDLLQENKDLNKQVNLYKYRNYKVNMKDKFTNLSIEYPVRCRLCTNLEICMDMRSYIAEYIYRKKMSLINPFCCPLCNQKLSEQILKINIVNQIYLDSNMLSYMFKDMSYSNGTQIFDYKGEQYMFQEFLDRQKIKRENYVAELRERQVLFKQLFCIINPNQRIKQPLILQKCPDRKIVDFASFYEELKKINFDYENQYLILCRCNYCNKNPIKTFVGNIYFHEAFYEALNKFYEIKEIENDNEFSYQFEDTRENSYVIKNQQQQQQKIKIIMR</sequence>
<gene>
    <name evidence="1" type="ORF">POCTA_138.1.T1480110</name>
</gene>
<dbReference type="Proteomes" id="UP000683925">
    <property type="component" value="Unassembled WGS sequence"/>
</dbReference>
<dbReference type="GO" id="GO:0000785">
    <property type="term" value="C:chromatin"/>
    <property type="evidence" value="ECO:0007669"/>
    <property type="project" value="TreeGrafter"/>
</dbReference>
<dbReference type="AlphaFoldDB" id="A0A8S1Y7M5"/>
<comment type="caution">
    <text evidence="1">The sequence shown here is derived from an EMBL/GenBank/DDBJ whole genome shotgun (WGS) entry which is preliminary data.</text>
</comment>
<proteinExistence type="predicted"/>